<keyword evidence="2" id="KW-0812">Transmembrane</keyword>
<dbReference type="RefSeq" id="WP_344044239.1">
    <property type="nucleotide sequence ID" value="NZ_BAAAPB010000001.1"/>
</dbReference>
<keyword evidence="2" id="KW-1133">Transmembrane helix</keyword>
<evidence type="ECO:0000256" key="2">
    <source>
        <dbReference type="SAM" id="Phobius"/>
    </source>
</evidence>
<reference evidence="4" key="1">
    <citation type="journal article" date="2019" name="Int. J. Syst. Evol. Microbiol.">
        <title>The Global Catalogue of Microorganisms (GCM) 10K type strain sequencing project: providing services to taxonomists for standard genome sequencing and annotation.</title>
        <authorList>
            <consortium name="The Broad Institute Genomics Platform"/>
            <consortium name="The Broad Institute Genome Sequencing Center for Infectious Disease"/>
            <person name="Wu L."/>
            <person name="Ma J."/>
        </authorList>
    </citation>
    <scope>NUCLEOTIDE SEQUENCE [LARGE SCALE GENOMIC DNA]</scope>
    <source>
        <strain evidence="4">JCM 15309</strain>
    </source>
</reference>
<feature type="compositionally biased region" description="Low complexity" evidence="1">
    <location>
        <begin position="90"/>
        <end position="102"/>
    </location>
</feature>
<evidence type="ECO:0000256" key="1">
    <source>
        <dbReference type="SAM" id="MobiDB-lite"/>
    </source>
</evidence>
<feature type="region of interest" description="Disordered" evidence="1">
    <location>
        <begin position="1"/>
        <end position="21"/>
    </location>
</feature>
<dbReference type="Proteomes" id="UP001500571">
    <property type="component" value="Unassembled WGS sequence"/>
</dbReference>
<organism evidence="3 4">
    <name type="scientific">Nocardioides panacihumi</name>
    <dbReference type="NCBI Taxonomy" id="400774"/>
    <lineage>
        <taxon>Bacteria</taxon>
        <taxon>Bacillati</taxon>
        <taxon>Actinomycetota</taxon>
        <taxon>Actinomycetes</taxon>
        <taxon>Propionibacteriales</taxon>
        <taxon>Nocardioidaceae</taxon>
        <taxon>Nocardioides</taxon>
    </lineage>
</organism>
<proteinExistence type="predicted"/>
<dbReference type="EMBL" id="BAAAPB010000001">
    <property type="protein sequence ID" value="GAA1957553.1"/>
    <property type="molecule type" value="Genomic_DNA"/>
</dbReference>
<accession>A0ABP5C7C6</accession>
<keyword evidence="4" id="KW-1185">Reference proteome</keyword>
<sequence length="102" mass="10960">MTTLSLFDEPSLPLDAGDQDPHTARAGGLTLPVLAFAALVASPAIWQCLVRHTVPMHVMLERYVVIALGCLLVSEAARRLLRADPEETTAEVSEVTAEPVPE</sequence>
<keyword evidence="2" id="KW-0472">Membrane</keyword>
<feature type="region of interest" description="Disordered" evidence="1">
    <location>
        <begin position="83"/>
        <end position="102"/>
    </location>
</feature>
<gene>
    <name evidence="3" type="ORF">GCM10009798_16210</name>
</gene>
<feature type="transmembrane region" description="Helical" evidence="2">
    <location>
        <begin position="29"/>
        <end position="50"/>
    </location>
</feature>
<name>A0ABP5C7C6_9ACTN</name>
<comment type="caution">
    <text evidence="3">The sequence shown here is derived from an EMBL/GenBank/DDBJ whole genome shotgun (WGS) entry which is preliminary data.</text>
</comment>
<evidence type="ECO:0000313" key="3">
    <source>
        <dbReference type="EMBL" id="GAA1957553.1"/>
    </source>
</evidence>
<protein>
    <submittedName>
        <fullName evidence="3">Uncharacterized protein</fullName>
    </submittedName>
</protein>
<evidence type="ECO:0000313" key="4">
    <source>
        <dbReference type="Proteomes" id="UP001500571"/>
    </source>
</evidence>